<name>S3DQ08_GLAL2</name>
<feature type="region of interest" description="Disordered" evidence="1">
    <location>
        <begin position="128"/>
        <end position="159"/>
    </location>
</feature>
<dbReference type="STRING" id="1116229.S3DQ08"/>
<dbReference type="OrthoDB" id="2192830at2759"/>
<feature type="region of interest" description="Disordered" evidence="1">
    <location>
        <begin position="309"/>
        <end position="335"/>
    </location>
</feature>
<dbReference type="OMA" id="FWPNDNI"/>
<dbReference type="PANTHER" id="PTHR20932:SF8">
    <property type="entry name" value="LD22649P"/>
    <property type="match status" value="1"/>
</dbReference>
<proteinExistence type="predicted"/>
<keyword evidence="3" id="KW-1185">Reference proteome</keyword>
<protein>
    <recommendedName>
        <fullName evidence="4">LysM domain-containing protein</fullName>
    </recommendedName>
</protein>
<dbReference type="InterPro" id="IPR045030">
    <property type="entry name" value="LYSM1-4"/>
</dbReference>
<evidence type="ECO:0008006" key="4">
    <source>
        <dbReference type="Google" id="ProtNLM"/>
    </source>
</evidence>
<feature type="compositionally biased region" description="Low complexity" evidence="1">
    <location>
        <begin position="405"/>
        <end position="417"/>
    </location>
</feature>
<evidence type="ECO:0000313" key="3">
    <source>
        <dbReference type="Proteomes" id="UP000016922"/>
    </source>
</evidence>
<feature type="compositionally biased region" description="Basic and acidic residues" evidence="1">
    <location>
        <begin position="443"/>
        <end position="453"/>
    </location>
</feature>
<dbReference type="eggNOG" id="ENOG502SBZ1">
    <property type="taxonomic scope" value="Eukaryota"/>
</dbReference>
<feature type="compositionally biased region" description="Basic and acidic residues" evidence="1">
    <location>
        <begin position="213"/>
        <end position="224"/>
    </location>
</feature>
<reference evidence="2 3" key="1">
    <citation type="journal article" date="2013" name="BMC Genomics">
        <title>Genomics-driven discovery of the pneumocandin biosynthetic gene cluster in the fungus Glarea lozoyensis.</title>
        <authorList>
            <person name="Chen L."/>
            <person name="Yue Q."/>
            <person name="Zhang X."/>
            <person name="Xiang M."/>
            <person name="Wang C."/>
            <person name="Li S."/>
            <person name="Che Y."/>
            <person name="Ortiz-Lopez F.J."/>
            <person name="Bills G.F."/>
            <person name="Liu X."/>
            <person name="An Z."/>
        </authorList>
    </citation>
    <scope>NUCLEOTIDE SEQUENCE [LARGE SCALE GENOMIC DNA]</scope>
    <source>
        <strain evidence="3">ATCC 20868 / MF5171</strain>
    </source>
</reference>
<dbReference type="PANTHER" id="PTHR20932">
    <property type="entry name" value="LYSM AND PUTATIVE PEPTIDOGLYCAN-BINDING DOMAIN-CONTAINING PROTEIN"/>
    <property type="match status" value="1"/>
</dbReference>
<evidence type="ECO:0000313" key="2">
    <source>
        <dbReference type="EMBL" id="EPE34146.1"/>
    </source>
</evidence>
<accession>S3DQ08</accession>
<feature type="region of interest" description="Disordered" evidence="1">
    <location>
        <begin position="376"/>
        <end position="475"/>
    </location>
</feature>
<evidence type="ECO:0000256" key="1">
    <source>
        <dbReference type="SAM" id="MobiDB-lite"/>
    </source>
</evidence>
<feature type="compositionally biased region" description="Polar residues" evidence="1">
    <location>
        <begin position="96"/>
        <end position="110"/>
    </location>
</feature>
<feature type="region of interest" description="Disordered" evidence="1">
    <location>
        <begin position="186"/>
        <end position="224"/>
    </location>
</feature>
<dbReference type="GeneID" id="19466212"/>
<dbReference type="AlphaFoldDB" id="S3DQ08"/>
<dbReference type="KEGG" id="glz:GLAREA_07159"/>
<feature type="region of interest" description="Disordered" evidence="1">
    <location>
        <begin position="1"/>
        <end position="110"/>
    </location>
</feature>
<dbReference type="RefSeq" id="XP_008079298.1">
    <property type="nucleotide sequence ID" value="XM_008081107.1"/>
</dbReference>
<feature type="compositionally biased region" description="Polar residues" evidence="1">
    <location>
        <begin position="377"/>
        <end position="404"/>
    </location>
</feature>
<organism evidence="2 3">
    <name type="scientific">Glarea lozoyensis (strain ATCC 20868 / MF5171)</name>
    <dbReference type="NCBI Taxonomy" id="1116229"/>
    <lineage>
        <taxon>Eukaryota</taxon>
        <taxon>Fungi</taxon>
        <taxon>Dikarya</taxon>
        <taxon>Ascomycota</taxon>
        <taxon>Pezizomycotina</taxon>
        <taxon>Leotiomycetes</taxon>
        <taxon>Helotiales</taxon>
        <taxon>Helotiaceae</taxon>
        <taxon>Glarea</taxon>
    </lineage>
</organism>
<feature type="region of interest" description="Disordered" evidence="1">
    <location>
        <begin position="587"/>
        <end position="629"/>
    </location>
</feature>
<dbReference type="HOGENOM" id="CLU_015384_0_0_1"/>
<gene>
    <name evidence="2" type="ORF">GLAREA_07159</name>
</gene>
<feature type="compositionally biased region" description="Low complexity" evidence="1">
    <location>
        <begin position="42"/>
        <end position="54"/>
    </location>
</feature>
<dbReference type="EMBL" id="KE145357">
    <property type="protein sequence ID" value="EPE34146.1"/>
    <property type="molecule type" value="Genomic_DNA"/>
</dbReference>
<dbReference type="Proteomes" id="UP000016922">
    <property type="component" value="Unassembled WGS sequence"/>
</dbReference>
<sequence length="629" mass="66407">MISSSSRSSTPNPRADSPHASGLSARPRNRRLNTLGDGQELGSTSGTSTPGPSSRAASPIPAKHPSRKSGAAPRDTRDNGTIVGGHLAPGGRNGQRIGSGTKSPLGSWNTGWMSTAFQQVANSVLGGIAGDDGGSNSHRSQRTRRVGSGPKIAAPTEWGAAPDTDKLQEAEIGMGSTKEREAAVRAKKTQRILEGRDDENNILDTNGHYKRRTSSDHQRQPSEQEEHALVYIHHVTPTDTFAGVVLKYNCPKEVFKKANGLWSEGGLAFRKTVVLPVDACTVKGRPCDPPTDSPYGVDLLAPTPAIEEPPFTNGDTYQADPFTPDPSVERPEDNENPWSHVRWVLIDSSPTSKPVEIARMSRKALGYFPPRRRKSVNLRSGLSTPRGSIDQSRMSLLSQSPYDHSTSTASTPTRRTSNLGPRPSQPIGSAGSYFPNIQSSTRSRRESVGEAADRLGWMRGPGGVGTLGPKIRRPGPGNDGLNQWAKKHFALATIDSHSTSITGAETAHFGFGDELAAIAEGGLNGPVNGPAGVATSGGGQNIGLENAAAAVEGFFRKLIVNGPGTPRLNARADSDLIELLDGAGSDDGRGFEITPGRVRSSTPMGSGREDLDGMIRGRNSAGAKGGKSD</sequence>